<accession>A0AAX1ZYV0</accession>
<proteinExistence type="predicted"/>
<comment type="caution">
    <text evidence="2">The sequence shown here is derived from an EMBL/GenBank/DDBJ whole genome shotgun (WGS) entry which is preliminary data.</text>
</comment>
<dbReference type="Proteomes" id="UP000286434">
    <property type="component" value="Unassembled WGS sequence"/>
</dbReference>
<keyword evidence="1" id="KW-1133">Transmembrane helix</keyword>
<dbReference type="EMBL" id="SBBW01000075">
    <property type="protein sequence ID" value="RWU08892.1"/>
    <property type="molecule type" value="Genomic_DNA"/>
</dbReference>
<gene>
    <name evidence="2" type="ORF">EA138_12420</name>
</gene>
<evidence type="ECO:0000313" key="2">
    <source>
        <dbReference type="EMBL" id="RWU08892.1"/>
    </source>
</evidence>
<keyword evidence="1" id="KW-0472">Membrane</keyword>
<evidence type="ECO:0008006" key="4">
    <source>
        <dbReference type="Google" id="ProtNLM"/>
    </source>
</evidence>
<keyword evidence="1" id="KW-0812">Transmembrane</keyword>
<dbReference type="RefSeq" id="WP_004888874.1">
    <property type="nucleotide sequence ID" value="NZ_CP021838.1"/>
</dbReference>
<name>A0AAX1ZYV0_9BACL</name>
<dbReference type="SUPFAM" id="SSF56024">
    <property type="entry name" value="Phospholipase D/nuclease"/>
    <property type="match status" value="1"/>
</dbReference>
<evidence type="ECO:0000313" key="3">
    <source>
        <dbReference type="Proteomes" id="UP000286434"/>
    </source>
</evidence>
<dbReference type="AlphaFoldDB" id="A0AAX1ZYV0"/>
<protein>
    <recommendedName>
        <fullName evidence="4">PLD phosphodiesterase domain-containing protein</fullName>
    </recommendedName>
</protein>
<evidence type="ECO:0000256" key="1">
    <source>
        <dbReference type="SAM" id="Phobius"/>
    </source>
</evidence>
<reference evidence="2 3" key="1">
    <citation type="submission" date="2019-01" db="EMBL/GenBank/DDBJ databases">
        <title>Anoxybacillus flavithermus in powdered infant formula.</title>
        <authorList>
            <person name="Rhee M.S."/>
            <person name="Choi I.-G."/>
            <person name="Cho T.J."/>
            <person name="Park B."/>
        </authorList>
    </citation>
    <scope>NUCLEOTIDE SEQUENCE [LARGE SCALE GENOMIC DNA]</scope>
    <source>
        <strain evidence="2 3">FHS-PPAM212</strain>
    </source>
</reference>
<dbReference type="Gene3D" id="3.30.870.10">
    <property type="entry name" value="Endonuclease Chain A"/>
    <property type="match status" value="1"/>
</dbReference>
<feature type="transmembrane region" description="Helical" evidence="1">
    <location>
        <begin position="24"/>
        <end position="42"/>
    </location>
</feature>
<organism evidence="2 3">
    <name type="scientific">Anoxybacillus flavithermus</name>
    <dbReference type="NCBI Taxonomy" id="33934"/>
    <lineage>
        <taxon>Bacteria</taxon>
        <taxon>Bacillati</taxon>
        <taxon>Bacillota</taxon>
        <taxon>Bacilli</taxon>
        <taxon>Bacillales</taxon>
        <taxon>Anoxybacillaceae</taxon>
        <taxon>Anoxybacillus</taxon>
    </lineage>
</organism>
<sequence>MSELTIYILSGGLTVLAYMFLPVYWFYTICISILFILLLLLYNSTKKQKGDISPYLLSGVSAVFGLIAIFIDFSTPPAALLAIFFLLSSLIKVLFKEEASTKKTHPPQTNMDVAIRTETQSQTQRNQGLDRTEDLLINLGKKMDQTLTEIYALLRSIDGKGLPNSTEIENTIVEKIRESLTKDMISFLNKNQEQMNTNWNMLNSILDDEFKMVKNSLSVLVNTMVENKRTQEGIQNSLEIVKQKSLEIPTIDMIREVVTESIKQNDSSFEVKHIQNYEIKNYFYRALEEANHEVCIISPWIAKWVITDSDILLRFENLLKRGVNLNILYGIEGSSSSREMDNKNDRTEQVVNQLRNKLTKKGYKGKLRIGKINSHYKLFICDDKFYVESSMNILSNKGDYGEGFVWHEGGQYSENKKMLKALKNIYFWSNNYYSVM</sequence>